<dbReference type="GO" id="GO:0046983">
    <property type="term" value="F:protein dimerization activity"/>
    <property type="evidence" value="ECO:0007669"/>
    <property type="project" value="InterPro"/>
</dbReference>
<keyword evidence="3" id="KW-0238">DNA-binding</keyword>
<dbReference type="AlphaFoldDB" id="A0AAF1AVC3"/>
<gene>
    <name evidence="7" type="ORF">DCAR_0416114</name>
</gene>
<dbReference type="Proteomes" id="UP000077755">
    <property type="component" value="Chromosome 4"/>
</dbReference>
<dbReference type="GO" id="GO:0000981">
    <property type="term" value="F:DNA-binding transcription factor activity, RNA polymerase II-specific"/>
    <property type="evidence" value="ECO:0007669"/>
    <property type="project" value="TreeGrafter"/>
</dbReference>
<dbReference type="PRINTS" id="PR00404">
    <property type="entry name" value="MADSDOMAIN"/>
</dbReference>
<evidence type="ECO:0000256" key="5">
    <source>
        <dbReference type="ARBA" id="ARBA00023242"/>
    </source>
</evidence>
<evidence type="ECO:0000259" key="6">
    <source>
        <dbReference type="PROSITE" id="PS50066"/>
    </source>
</evidence>
<evidence type="ECO:0000256" key="3">
    <source>
        <dbReference type="ARBA" id="ARBA00023125"/>
    </source>
</evidence>
<sequence>MSKQKKTQGRRKIDMKKIDDRNSLQVTFSKRRTGLFKKASELCVLTGAETALIVESPGGRVFAFGHPNVDSVVDSYLGGSSVKSPENALINRDEVKFTRMNDKFNQEYLEISKKLEDEKAKKVDDDVEGGPFWWEQPFDEFELGELEKYIESMEALKNNVIQRAKEMEMIRNSSMFNANQSLKNEGFDTLLVNKNAGHYEYGDEHMLPCPPGFNIRSGLN</sequence>
<keyword evidence="2" id="KW-0805">Transcription regulation</keyword>
<dbReference type="Gene3D" id="3.40.1810.10">
    <property type="entry name" value="Transcription factor, MADS-box"/>
    <property type="match status" value="1"/>
</dbReference>
<evidence type="ECO:0000313" key="8">
    <source>
        <dbReference type="Proteomes" id="UP000077755"/>
    </source>
</evidence>
<dbReference type="GO" id="GO:0005634">
    <property type="term" value="C:nucleus"/>
    <property type="evidence" value="ECO:0007669"/>
    <property type="project" value="UniProtKB-SubCell"/>
</dbReference>
<dbReference type="EMBL" id="CP093346">
    <property type="protein sequence ID" value="WOG96778.1"/>
    <property type="molecule type" value="Genomic_DNA"/>
</dbReference>
<keyword evidence="5" id="KW-0539">Nucleus</keyword>
<feature type="domain" description="MADS-box" evidence="6">
    <location>
        <begin position="8"/>
        <end position="68"/>
    </location>
</feature>
<keyword evidence="4" id="KW-0804">Transcription</keyword>
<dbReference type="GO" id="GO:0000978">
    <property type="term" value="F:RNA polymerase II cis-regulatory region sequence-specific DNA binding"/>
    <property type="evidence" value="ECO:0007669"/>
    <property type="project" value="TreeGrafter"/>
</dbReference>
<proteinExistence type="predicted"/>
<dbReference type="PANTHER" id="PTHR11945:SF723">
    <property type="entry name" value="AGAMOUS-LIKE MADS-BOX PROTEIN AGL62"/>
    <property type="match status" value="1"/>
</dbReference>
<dbReference type="InterPro" id="IPR002100">
    <property type="entry name" value="TF_MADSbox"/>
</dbReference>
<evidence type="ECO:0000256" key="4">
    <source>
        <dbReference type="ARBA" id="ARBA00023163"/>
    </source>
</evidence>
<dbReference type="PROSITE" id="PS50066">
    <property type="entry name" value="MADS_BOX_2"/>
    <property type="match status" value="1"/>
</dbReference>
<dbReference type="FunFam" id="3.40.1810.10:FF:000006">
    <property type="entry name" value="Agamous-like MADS-box protein AGL62"/>
    <property type="match status" value="1"/>
</dbReference>
<dbReference type="KEGG" id="dcr:108217293"/>
<evidence type="ECO:0000313" key="7">
    <source>
        <dbReference type="EMBL" id="WOG96778.1"/>
    </source>
</evidence>
<dbReference type="SMART" id="SM00432">
    <property type="entry name" value="MADS"/>
    <property type="match status" value="1"/>
</dbReference>
<dbReference type="Pfam" id="PF00319">
    <property type="entry name" value="SRF-TF"/>
    <property type="match status" value="1"/>
</dbReference>
<reference evidence="7" key="2">
    <citation type="submission" date="2022-03" db="EMBL/GenBank/DDBJ databases">
        <title>Draft title - Genomic analysis of global carrot germplasm unveils the trajectory of domestication and the origin of high carotenoid orange carrot.</title>
        <authorList>
            <person name="Iorizzo M."/>
            <person name="Ellison S."/>
            <person name="Senalik D."/>
            <person name="Macko-Podgorni A."/>
            <person name="Grzebelus D."/>
            <person name="Bostan H."/>
            <person name="Rolling W."/>
            <person name="Curaba J."/>
            <person name="Simon P."/>
        </authorList>
    </citation>
    <scope>NUCLEOTIDE SEQUENCE</scope>
    <source>
        <tissue evidence="7">Leaf</tissue>
    </source>
</reference>
<reference evidence="7" key="1">
    <citation type="journal article" date="2016" name="Nat. Genet.">
        <title>A high-quality carrot genome assembly provides new insights into carotenoid accumulation and asterid genome evolution.</title>
        <authorList>
            <person name="Iorizzo M."/>
            <person name="Ellison S."/>
            <person name="Senalik D."/>
            <person name="Zeng P."/>
            <person name="Satapoomin P."/>
            <person name="Huang J."/>
            <person name="Bowman M."/>
            <person name="Iovene M."/>
            <person name="Sanseverino W."/>
            <person name="Cavagnaro P."/>
            <person name="Yildiz M."/>
            <person name="Macko-Podgorni A."/>
            <person name="Moranska E."/>
            <person name="Grzebelus E."/>
            <person name="Grzebelus D."/>
            <person name="Ashrafi H."/>
            <person name="Zheng Z."/>
            <person name="Cheng S."/>
            <person name="Spooner D."/>
            <person name="Van Deynze A."/>
            <person name="Simon P."/>
        </authorList>
    </citation>
    <scope>NUCLEOTIDE SEQUENCE</scope>
    <source>
        <tissue evidence="7">Leaf</tissue>
    </source>
</reference>
<organism evidence="7 8">
    <name type="scientific">Daucus carota subsp. sativus</name>
    <name type="common">Carrot</name>
    <dbReference type="NCBI Taxonomy" id="79200"/>
    <lineage>
        <taxon>Eukaryota</taxon>
        <taxon>Viridiplantae</taxon>
        <taxon>Streptophyta</taxon>
        <taxon>Embryophyta</taxon>
        <taxon>Tracheophyta</taxon>
        <taxon>Spermatophyta</taxon>
        <taxon>Magnoliopsida</taxon>
        <taxon>eudicotyledons</taxon>
        <taxon>Gunneridae</taxon>
        <taxon>Pentapetalae</taxon>
        <taxon>asterids</taxon>
        <taxon>campanulids</taxon>
        <taxon>Apiales</taxon>
        <taxon>Apiaceae</taxon>
        <taxon>Apioideae</taxon>
        <taxon>Scandiceae</taxon>
        <taxon>Daucinae</taxon>
        <taxon>Daucus</taxon>
        <taxon>Daucus sect. Daucus</taxon>
    </lineage>
</organism>
<dbReference type="PANTHER" id="PTHR11945">
    <property type="entry name" value="MADS BOX PROTEIN"/>
    <property type="match status" value="1"/>
</dbReference>
<keyword evidence="8" id="KW-1185">Reference proteome</keyword>
<accession>A0AAF1AVC3</accession>
<evidence type="ECO:0000256" key="2">
    <source>
        <dbReference type="ARBA" id="ARBA00023015"/>
    </source>
</evidence>
<evidence type="ECO:0000256" key="1">
    <source>
        <dbReference type="ARBA" id="ARBA00004123"/>
    </source>
</evidence>
<comment type="subcellular location">
    <subcellularLocation>
        <location evidence="1">Nucleus</location>
    </subcellularLocation>
</comment>
<dbReference type="SUPFAM" id="SSF55455">
    <property type="entry name" value="SRF-like"/>
    <property type="match status" value="1"/>
</dbReference>
<protein>
    <recommendedName>
        <fullName evidence="6">MADS-box domain-containing protein</fullName>
    </recommendedName>
</protein>
<dbReference type="InterPro" id="IPR036879">
    <property type="entry name" value="TF_MADSbox_sf"/>
</dbReference>
<name>A0AAF1AVC3_DAUCS</name>